<dbReference type="OrthoDB" id="9791637at2"/>
<dbReference type="InterPro" id="IPR014710">
    <property type="entry name" value="RmlC-like_jellyroll"/>
</dbReference>
<dbReference type="Proteomes" id="UP000093080">
    <property type="component" value="Unassembled WGS sequence"/>
</dbReference>
<evidence type="ECO:0000313" key="2">
    <source>
        <dbReference type="EMBL" id="OCC14652.1"/>
    </source>
</evidence>
<dbReference type="InterPro" id="IPR011051">
    <property type="entry name" value="RmlC_Cupin_sf"/>
</dbReference>
<feature type="domain" description="Capsular polysaccharide assembling protein CapF C-terminal" evidence="1">
    <location>
        <begin position="10"/>
        <end position="100"/>
    </location>
</feature>
<dbReference type="EMBL" id="MAGO01000010">
    <property type="protein sequence ID" value="OCC14652.1"/>
    <property type="molecule type" value="Genomic_DNA"/>
</dbReference>
<accession>A0A1B9F402</accession>
<evidence type="ECO:0000313" key="3">
    <source>
        <dbReference type="Proteomes" id="UP000093080"/>
    </source>
</evidence>
<dbReference type="Gene3D" id="2.60.120.10">
    <property type="entry name" value="Jelly Rolls"/>
    <property type="match status" value="1"/>
</dbReference>
<keyword evidence="3" id="KW-1185">Reference proteome</keyword>
<sequence>MALKLKEIFDERGFSVFFEKLSVNRLHVVSMNPGAKRGDHVHDETEIICVLGGRGLAEITLETLRNREQFVVEEDYKVVEVPGGVRHTVKNKGDRVFYLVCFTI</sequence>
<dbReference type="InterPro" id="IPR029303">
    <property type="entry name" value="CapF_C"/>
</dbReference>
<protein>
    <recommendedName>
        <fullName evidence="1">Capsular polysaccharide assembling protein CapF C-terminal domain-containing protein</fullName>
    </recommendedName>
</protein>
<dbReference type="STRING" id="1156395.DBT_1967"/>
<gene>
    <name evidence="2" type="ORF">DBT_1967</name>
</gene>
<dbReference type="SUPFAM" id="SSF51182">
    <property type="entry name" value="RmlC-like cupins"/>
    <property type="match status" value="1"/>
</dbReference>
<comment type="caution">
    <text evidence="2">The sequence shown here is derived from an EMBL/GenBank/DDBJ whole genome shotgun (WGS) entry which is preliminary data.</text>
</comment>
<name>A0A1B9F402_9BACT</name>
<dbReference type="Pfam" id="PF14667">
    <property type="entry name" value="Polysacc_synt_C"/>
    <property type="match status" value="1"/>
</dbReference>
<evidence type="ECO:0000259" key="1">
    <source>
        <dbReference type="Pfam" id="PF14667"/>
    </source>
</evidence>
<reference evidence="2 3" key="1">
    <citation type="submission" date="2016-06" db="EMBL/GenBank/DDBJ databases">
        <title>Respiratory ammonification of nitrate coupled to the oxidation of elemental sulfur in deep-sea autotrophic thermophilic bacteria.</title>
        <authorList>
            <person name="Slobodkina G.B."/>
            <person name="Mardanov A.V."/>
            <person name="Ravin N.V."/>
            <person name="Frolova A.A."/>
            <person name="Viryasiv M.B."/>
            <person name="Chernyh N.A."/>
            <person name="Bonch-Osmolovskaya E.A."/>
            <person name="Slobodkin A.I."/>
        </authorList>
    </citation>
    <scope>NUCLEOTIDE SEQUENCE [LARGE SCALE GENOMIC DNA]</scope>
    <source>
        <strain evidence="2 3">S69</strain>
    </source>
</reference>
<organism evidence="2 3">
    <name type="scientific">Dissulfuribacter thermophilus</name>
    <dbReference type="NCBI Taxonomy" id="1156395"/>
    <lineage>
        <taxon>Bacteria</taxon>
        <taxon>Pseudomonadati</taxon>
        <taxon>Thermodesulfobacteriota</taxon>
        <taxon>Dissulfuribacteria</taxon>
        <taxon>Dissulfuribacterales</taxon>
        <taxon>Dissulfuribacteraceae</taxon>
        <taxon>Dissulfuribacter</taxon>
    </lineage>
</organism>
<proteinExistence type="predicted"/>
<dbReference type="AlphaFoldDB" id="A0A1B9F402"/>